<proteinExistence type="predicted"/>
<keyword evidence="2" id="KW-1185">Reference proteome</keyword>
<name>A0A1H1YE29_9ACTN</name>
<sequence length="406" mass="43584">MTACAQETPAADTTGRTRLLYWPGGLSTGILNKAKSQFDSRTEIAPELLQGDYREQLVAILNSGQDRPGIVGIKGEEVASLVPRADLFVDLHTLGVDDLMSEYVPWKWQQAASPDNRQIGFPIDIGPTATFYRADLFARAGLPSEPAEMATVVRTWADYIANGVKLVKATPSVKLVRNGSELYTIKLWQGTQRYIDETNHYIGGEPHVRAAWDLAVDLIGKDLSAGILGDDESGWAEAMKKGTVATALGASWLGYDLTSLAPDTSGKWRVAAGPAIGANYGGSFLAIPEGSADPELSFEIIKWILAPDNQAAAFTDAALFPAATAAFDMPALQEPDPFFGGQKTIEIFAESARKAHRVYEAPADSKIHEVFVDQLSEIELGTKAATRAWTDAVAAGRSIGESLGVN</sequence>
<dbReference type="EMBL" id="LT629758">
    <property type="protein sequence ID" value="SDT19641.1"/>
    <property type="molecule type" value="Genomic_DNA"/>
</dbReference>
<reference evidence="1 2" key="1">
    <citation type="submission" date="2016-10" db="EMBL/GenBank/DDBJ databases">
        <authorList>
            <person name="de Groot N.N."/>
        </authorList>
    </citation>
    <scope>NUCLEOTIDE SEQUENCE [LARGE SCALE GENOMIC DNA]</scope>
    <source>
        <strain evidence="1 2">DSM 43941</strain>
    </source>
</reference>
<dbReference type="Gene3D" id="3.40.190.10">
    <property type="entry name" value="Periplasmic binding protein-like II"/>
    <property type="match status" value="1"/>
</dbReference>
<organism evidence="1 2">
    <name type="scientific">Actinoplanes derwentensis</name>
    <dbReference type="NCBI Taxonomy" id="113562"/>
    <lineage>
        <taxon>Bacteria</taxon>
        <taxon>Bacillati</taxon>
        <taxon>Actinomycetota</taxon>
        <taxon>Actinomycetes</taxon>
        <taxon>Micromonosporales</taxon>
        <taxon>Micromonosporaceae</taxon>
        <taxon>Actinoplanes</taxon>
    </lineage>
</organism>
<dbReference type="RefSeq" id="WP_092544894.1">
    <property type="nucleotide sequence ID" value="NZ_BOMJ01000001.1"/>
</dbReference>
<dbReference type="STRING" id="113562.SAMN04489716_2816"/>
<dbReference type="InterPro" id="IPR006059">
    <property type="entry name" value="SBP"/>
</dbReference>
<dbReference type="Pfam" id="PF13416">
    <property type="entry name" value="SBP_bac_8"/>
    <property type="match status" value="1"/>
</dbReference>
<dbReference type="InterPro" id="IPR050490">
    <property type="entry name" value="Bact_solute-bd_prot1"/>
</dbReference>
<dbReference type="PANTHER" id="PTHR43649:SF32">
    <property type="entry name" value="SUGAR BINDING SECRETED PROTEIN"/>
    <property type="match status" value="1"/>
</dbReference>
<gene>
    <name evidence="1" type="ORF">SAMN04489716_2816</name>
</gene>
<dbReference type="OrthoDB" id="3226017at2"/>
<evidence type="ECO:0000313" key="1">
    <source>
        <dbReference type="EMBL" id="SDT19641.1"/>
    </source>
</evidence>
<protein>
    <submittedName>
        <fullName evidence="1">Cellobiose transport system substrate-binding protein</fullName>
    </submittedName>
</protein>
<evidence type="ECO:0000313" key="2">
    <source>
        <dbReference type="Proteomes" id="UP000198688"/>
    </source>
</evidence>
<accession>A0A1H1YE29</accession>
<dbReference type="PANTHER" id="PTHR43649">
    <property type="entry name" value="ARABINOSE-BINDING PROTEIN-RELATED"/>
    <property type="match status" value="1"/>
</dbReference>
<dbReference type="AlphaFoldDB" id="A0A1H1YE29"/>
<dbReference type="SUPFAM" id="SSF53850">
    <property type="entry name" value="Periplasmic binding protein-like II"/>
    <property type="match status" value="1"/>
</dbReference>
<dbReference type="Proteomes" id="UP000198688">
    <property type="component" value="Chromosome I"/>
</dbReference>